<organism evidence="1 2">
    <name type="scientific">Camellia sinensis</name>
    <name type="common">Tea plant</name>
    <name type="synonym">Thea sinensis</name>
    <dbReference type="NCBI Taxonomy" id="4442"/>
    <lineage>
        <taxon>Eukaryota</taxon>
        <taxon>Viridiplantae</taxon>
        <taxon>Streptophyta</taxon>
        <taxon>Embryophyta</taxon>
        <taxon>Tracheophyta</taxon>
        <taxon>Spermatophyta</taxon>
        <taxon>Magnoliopsida</taxon>
        <taxon>eudicotyledons</taxon>
        <taxon>Gunneridae</taxon>
        <taxon>Pentapetalae</taxon>
        <taxon>asterids</taxon>
        <taxon>Ericales</taxon>
        <taxon>Theaceae</taxon>
        <taxon>Camellia</taxon>
    </lineage>
</organism>
<proteinExistence type="predicted"/>
<sequence length="81" mass="9666">MSTPARPIRRSACTKHDILFLKTHAFLFRLLARIYYVIRTTHKYRLDHLNWNKTSHVCLKMVLKVLLASRLRRGFATLKWA</sequence>
<comment type="caution">
    <text evidence="1">The sequence shown here is derived from an EMBL/GenBank/DDBJ whole genome shotgun (WGS) entry which is preliminary data.</text>
</comment>
<reference evidence="2" key="1">
    <citation type="journal article" date="2020" name="Nat. Commun.">
        <title>Genome assembly of wild tea tree DASZ reveals pedigree and selection history of tea varieties.</title>
        <authorList>
            <person name="Zhang W."/>
            <person name="Zhang Y."/>
            <person name="Qiu H."/>
            <person name="Guo Y."/>
            <person name="Wan H."/>
            <person name="Zhang X."/>
            <person name="Scossa F."/>
            <person name="Alseekh S."/>
            <person name="Zhang Q."/>
            <person name="Wang P."/>
            <person name="Xu L."/>
            <person name="Schmidt M.H."/>
            <person name="Jia X."/>
            <person name="Li D."/>
            <person name="Zhu A."/>
            <person name="Guo F."/>
            <person name="Chen W."/>
            <person name="Ni D."/>
            <person name="Usadel B."/>
            <person name="Fernie A.R."/>
            <person name="Wen W."/>
        </authorList>
    </citation>
    <scope>NUCLEOTIDE SEQUENCE [LARGE SCALE GENOMIC DNA]</scope>
    <source>
        <strain evidence="2">cv. G240</strain>
    </source>
</reference>
<name>A0A7J7G2R9_CAMSI</name>
<evidence type="ECO:0000313" key="1">
    <source>
        <dbReference type="EMBL" id="KAF5934391.1"/>
    </source>
</evidence>
<dbReference type="AlphaFoldDB" id="A0A7J7G2R9"/>
<gene>
    <name evidence="1" type="ORF">HYC85_030562</name>
</gene>
<dbReference type="Proteomes" id="UP000593564">
    <property type="component" value="Unassembled WGS sequence"/>
</dbReference>
<keyword evidence="2" id="KW-1185">Reference proteome</keyword>
<reference evidence="1 2" key="2">
    <citation type="submission" date="2020-07" db="EMBL/GenBank/DDBJ databases">
        <title>Genome assembly of wild tea tree DASZ reveals pedigree and selection history of tea varieties.</title>
        <authorList>
            <person name="Zhang W."/>
        </authorList>
    </citation>
    <scope>NUCLEOTIDE SEQUENCE [LARGE SCALE GENOMIC DNA]</scope>
    <source>
        <strain evidence="2">cv. G240</strain>
        <tissue evidence="1">Leaf</tissue>
    </source>
</reference>
<dbReference type="EMBL" id="JACBKZ010000014">
    <property type="protein sequence ID" value="KAF5934391.1"/>
    <property type="molecule type" value="Genomic_DNA"/>
</dbReference>
<evidence type="ECO:0000313" key="2">
    <source>
        <dbReference type="Proteomes" id="UP000593564"/>
    </source>
</evidence>
<protein>
    <submittedName>
        <fullName evidence="1">Uncharacterized protein</fullName>
    </submittedName>
</protein>
<accession>A0A7J7G2R9</accession>